<keyword evidence="2" id="KW-1185">Reference proteome</keyword>
<dbReference type="EMBL" id="OW152816">
    <property type="protein sequence ID" value="CAH2067558.1"/>
    <property type="molecule type" value="Genomic_DNA"/>
</dbReference>
<gene>
    <name evidence="1" type="ORF">IPOD504_LOCUS13931</name>
</gene>
<accession>A0ABN8IUQ4</accession>
<feature type="non-terminal residue" evidence="1">
    <location>
        <position position="120"/>
    </location>
</feature>
<proteinExistence type="predicted"/>
<sequence>MGSHYFEYGTRSERIDSRVVLTLRGGEIRKFPPSMAQLCRDEFPQAAIVDGRPLIPWIVERDHASDWQLGLGVTARPQLNGPIIKTSAVDKEPFLVRAVRFLINWFVLARRDGTRRTIVG</sequence>
<name>A0ABN8IUQ4_9NEOP</name>
<organism evidence="1 2">
    <name type="scientific">Iphiclides podalirius</name>
    <name type="common">scarce swallowtail</name>
    <dbReference type="NCBI Taxonomy" id="110791"/>
    <lineage>
        <taxon>Eukaryota</taxon>
        <taxon>Metazoa</taxon>
        <taxon>Ecdysozoa</taxon>
        <taxon>Arthropoda</taxon>
        <taxon>Hexapoda</taxon>
        <taxon>Insecta</taxon>
        <taxon>Pterygota</taxon>
        <taxon>Neoptera</taxon>
        <taxon>Endopterygota</taxon>
        <taxon>Lepidoptera</taxon>
        <taxon>Glossata</taxon>
        <taxon>Ditrysia</taxon>
        <taxon>Papilionoidea</taxon>
        <taxon>Papilionidae</taxon>
        <taxon>Papilioninae</taxon>
        <taxon>Iphiclides</taxon>
    </lineage>
</organism>
<evidence type="ECO:0000313" key="1">
    <source>
        <dbReference type="EMBL" id="CAH2067558.1"/>
    </source>
</evidence>
<protein>
    <submittedName>
        <fullName evidence="1">Uncharacterized protein</fullName>
    </submittedName>
</protein>
<evidence type="ECO:0000313" key="2">
    <source>
        <dbReference type="Proteomes" id="UP000837857"/>
    </source>
</evidence>
<reference evidence="1" key="1">
    <citation type="submission" date="2022-03" db="EMBL/GenBank/DDBJ databases">
        <authorList>
            <person name="Martin H S."/>
        </authorList>
    </citation>
    <scope>NUCLEOTIDE SEQUENCE</scope>
</reference>
<dbReference type="Proteomes" id="UP000837857">
    <property type="component" value="Chromosome 4"/>
</dbReference>